<dbReference type="SUPFAM" id="SSF69786">
    <property type="entry name" value="YggU-like"/>
    <property type="match status" value="1"/>
</dbReference>
<sequence>MPPDMFYRWDGPDMILALQVQPSARRMGIIGPYGDRLKIAIAAPANKGRANQQLLRWLAEALDLPLQQFELVQGATSRAKRIRIRNAPPLLAQRLRHWDRMP</sequence>
<protein>
    <recommendedName>
        <fullName evidence="2">UPF0235 protein E4680_11115</fullName>
    </recommendedName>
</protein>
<dbReference type="OrthoDB" id="9800587at2"/>
<evidence type="ECO:0000256" key="1">
    <source>
        <dbReference type="ARBA" id="ARBA00010364"/>
    </source>
</evidence>
<dbReference type="Proteomes" id="UP000297890">
    <property type="component" value="Unassembled WGS sequence"/>
</dbReference>
<evidence type="ECO:0000313" key="3">
    <source>
        <dbReference type="EMBL" id="TFZ81718.1"/>
    </source>
</evidence>
<comment type="similarity">
    <text evidence="1 2">Belongs to the UPF0235 family.</text>
</comment>
<dbReference type="Pfam" id="PF02594">
    <property type="entry name" value="DUF167"/>
    <property type="match status" value="1"/>
</dbReference>
<keyword evidence="4" id="KW-1185">Reference proteome</keyword>
<evidence type="ECO:0000256" key="2">
    <source>
        <dbReference type="HAMAP-Rule" id="MF_00634"/>
    </source>
</evidence>
<dbReference type="Gene3D" id="3.30.1200.10">
    <property type="entry name" value="YggU-like"/>
    <property type="match status" value="1"/>
</dbReference>
<accession>A0A4Z0F7L6</accession>
<evidence type="ECO:0000313" key="4">
    <source>
        <dbReference type="Proteomes" id="UP000297890"/>
    </source>
</evidence>
<dbReference type="EMBL" id="SRIO01000016">
    <property type="protein sequence ID" value="TFZ81718.1"/>
    <property type="molecule type" value="Genomic_DNA"/>
</dbReference>
<dbReference type="SMART" id="SM01152">
    <property type="entry name" value="DUF167"/>
    <property type="match status" value="1"/>
</dbReference>
<organism evidence="3 4">
    <name type="scientific">Candidatus Macondimonas diazotrophica</name>
    <dbReference type="NCBI Taxonomy" id="2305248"/>
    <lineage>
        <taxon>Bacteria</taxon>
        <taxon>Pseudomonadati</taxon>
        <taxon>Pseudomonadota</taxon>
        <taxon>Gammaproteobacteria</taxon>
        <taxon>Chromatiales</taxon>
        <taxon>Ectothiorhodospiraceae</taxon>
        <taxon>Candidatus Macondimonas</taxon>
    </lineage>
</organism>
<reference evidence="3 4" key="1">
    <citation type="journal article" date="2019" name="ISME J.">
        <title>Candidatus Macondimonas diazotrophica, a novel gammaproteobacterial genus dominating crude-oil-contaminated coastal sediments.</title>
        <authorList>
            <person name="Karthikeyan S."/>
            <person name="Konstantinidis K."/>
        </authorList>
    </citation>
    <scope>NUCLEOTIDE SEQUENCE [LARGE SCALE GENOMIC DNA]</scope>
    <source>
        <strain evidence="3 4">KTK01</strain>
    </source>
</reference>
<dbReference type="NCBIfam" id="TIGR00251">
    <property type="entry name" value="DUF167 family protein"/>
    <property type="match status" value="1"/>
</dbReference>
<dbReference type="AlphaFoldDB" id="A0A4Z0F7L6"/>
<dbReference type="PANTHER" id="PTHR13420:SF7">
    <property type="entry name" value="UPF0235 PROTEIN C15ORF40"/>
    <property type="match status" value="1"/>
</dbReference>
<dbReference type="PANTHER" id="PTHR13420">
    <property type="entry name" value="UPF0235 PROTEIN C15ORF40"/>
    <property type="match status" value="1"/>
</dbReference>
<dbReference type="InterPro" id="IPR036591">
    <property type="entry name" value="YggU-like_sf"/>
</dbReference>
<dbReference type="GO" id="GO:0005737">
    <property type="term" value="C:cytoplasm"/>
    <property type="evidence" value="ECO:0007669"/>
    <property type="project" value="TreeGrafter"/>
</dbReference>
<dbReference type="InterPro" id="IPR003746">
    <property type="entry name" value="DUF167"/>
</dbReference>
<dbReference type="HAMAP" id="MF_00634">
    <property type="entry name" value="UPF0235"/>
    <property type="match status" value="1"/>
</dbReference>
<gene>
    <name evidence="3" type="ORF">E4680_11115</name>
</gene>
<proteinExistence type="inferred from homology"/>
<comment type="caution">
    <text evidence="3">The sequence shown here is derived from an EMBL/GenBank/DDBJ whole genome shotgun (WGS) entry which is preliminary data.</text>
</comment>
<name>A0A4Z0F7L6_9GAMM</name>